<evidence type="ECO:0000313" key="2">
    <source>
        <dbReference type="Proteomes" id="UP000199572"/>
    </source>
</evidence>
<gene>
    <name evidence="1" type="ORF">SAMN04488023_10467</name>
</gene>
<dbReference type="AlphaFoldDB" id="A0A1H9LAF2"/>
<sequence>MKATAYEYLLNTVYYVELLQKQGINADMYLKMQQEHNKLSLYGLGERMESDFEFRTSFVVVRNYVQQAIKDGLKSFQFVMESKDVKTLSQMIELLNRNFFDKQSLDQIIEKANKVFSQYQLKN</sequence>
<organism evidence="1 2">
    <name type="scientific">Pedobacter rhizosphaerae</name>
    <dbReference type="NCBI Taxonomy" id="390241"/>
    <lineage>
        <taxon>Bacteria</taxon>
        <taxon>Pseudomonadati</taxon>
        <taxon>Bacteroidota</taxon>
        <taxon>Sphingobacteriia</taxon>
        <taxon>Sphingobacteriales</taxon>
        <taxon>Sphingobacteriaceae</taxon>
        <taxon>Pedobacter</taxon>
    </lineage>
</organism>
<keyword evidence="2" id="KW-1185">Reference proteome</keyword>
<protein>
    <submittedName>
        <fullName evidence="1">Uncharacterized protein</fullName>
    </submittedName>
</protein>
<accession>A0A1H9LAF2</accession>
<name>A0A1H9LAF2_9SPHI</name>
<reference evidence="1 2" key="1">
    <citation type="submission" date="2016-10" db="EMBL/GenBank/DDBJ databases">
        <authorList>
            <person name="de Groot N.N."/>
        </authorList>
    </citation>
    <scope>NUCLEOTIDE SEQUENCE [LARGE SCALE GENOMIC DNA]</scope>
    <source>
        <strain evidence="1 2">DSM 18610</strain>
    </source>
</reference>
<dbReference type="RefSeq" id="WP_090881803.1">
    <property type="nucleotide sequence ID" value="NZ_FOGG01000004.1"/>
</dbReference>
<dbReference type="EMBL" id="FOGG01000004">
    <property type="protein sequence ID" value="SER08481.1"/>
    <property type="molecule type" value="Genomic_DNA"/>
</dbReference>
<dbReference type="Proteomes" id="UP000199572">
    <property type="component" value="Unassembled WGS sequence"/>
</dbReference>
<dbReference type="OrthoDB" id="1454113at2"/>
<evidence type="ECO:0000313" key="1">
    <source>
        <dbReference type="EMBL" id="SER08481.1"/>
    </source>
</evidence>
<proteinExistence type="predicted"/>